<accession>A0A2P6P1D9</accession>
<evidence type="ECO:0000313" key="2">
    <source>
        <dbReference type="EMBL" id="PRQ15747.1"/>
    </source>
</evidence>
<keyword evidence="3" id="KW-1185">Reference proteome</keyword>
<organism evidence="2 3">
    <name type="scientific">Rosa chinensis</name>
    <name type="common">China rose</name>
    <dbReference type="NCBI Taxonomy" id="74649"/>
    <lineage>
        <taxon>Eukaryota</taxon>
        <taxon>Viridiplantae</taxon>
        <taxon>Streptophyta</taxon>
        <taxon>Embryophyta</taxon>
        <taxon>Tracheophyta</taxon>
        <taxon>Spermatophyta</taxon>
        <taxon>Magnoliopsida</taxon>
        <taxon>eudicotyledons</taxon>
        <taxon>Gunneridae</taxon>
        <taxon>Pentapetalae</taxon>
        <taxon>rosids</taxon>
        <taxon>fabids</taxon>
        <taxon>Rosales</taxon>
        <taxon>Rosaceae</taxon>
        <taxon>Rosoideae</taxon>
        <taxon>Rosoideae incertae sedis</taxon>
        <taxon>Rosa</taxon>
    </lineage>
</organism>
<sequence>MNIIYIYIYIISIIYIILPSHDPPTFFSIFSLSLYPTSLWLSLPHPFILYSSRFLFFVLPPSLSLSPSSSSPLYGSLFLTLYSTSLFQRHHHHTTALQHPRPTAIFGQPLWHHNRRTTHKERPPDLFPSILIIFFKIWVLSICACSTKEIVYAIMQGNFKFFFS</sequence>
<evidence type="ECO:0000256" key="1">
    <source>
        <dbReference type="SAM" id="Phobius"/>
    </source>
</evidence>
<gene>
    <name evidence="2" type="ORF">RchiOBHm_Chr7g0176821</name>
</gene>
<name>A0A2P6P1D9_ROSCH</name>
<reference evidence="2 3" key="1">
    <citation type="journal article" date="2018" name="Nat. Genet.">
        <title>The Rosa genome provides new insights in the design of modern roses.</title>
        <authorList>
            <person name="Bendahmane M."/>
        </authorList>
    </citation>
    <scope>NUCLEOTIDE SEQUENCE [LARGE SCALE GENOMIC DNA]</scope>
    <source>
        <strain evidence="3">cv. Old Blush</strain>
    </source>
</reference>
<keyword evidence="1" id="KW-1133">Transmembrane helix</keyword>
<dbReference type="Proteomes" id="UP000238479">
    <property type="component" value="Chromosome 7"/>
</dbReference>
<keyword evidence="1" id="KW-0472">Membrane</keyword>
<keyword evidence="1" id="KW-0812">Transmembrane</keyword>
<dbReference type="EMBL" id="PDCK01000045">
    <property type="protein sequence ID" value="PRQ15747.1"/>
    <property type="molecule type" value="Genomic_DNA"/>
</dbReference>
<proteinExistence type="predicted"/>
<comment type="caution">
    <text evidence="2">The sequence shown here is derived from an EMBL/GenBank/DDBJ whole genome shotgun (WGS) entry which is preliminary data.</text>
</comment>
<dbReference type="AlphaFoldDB" id="A0A2P6P1D9"/>
<feature type="transmembrane region" description="Helical" evidence="1">
    <location>
        <begin position="6"/>
        <end position="35"/>
    </location>
</feature>
<dbReference type="Gramene" id="PRQ15747">
    <property type="protein sequence ID" value="PRQ15747"/>
    <property type="gene ID" value="RchiOBHm_Chr7g0176821"/>
</dbReference>
<feature type="transmembrane region" description="Helical" evidence="1">
    <location>
        <begin position="126"/>
        <end position="145"/>
    </location>
</feature>
<evidence type="ECO:0000313" key="3">
    <source>
        <dbReference type="Proteomes" id="UP000238479"/>
    </source>
</evidence>
<protein>
    <submittedName>
        <fullName evidence="2">Uncharacterized protein</fullName>
    </submittedName>
</protein>